<gene>
    <name evidence="1" type="ORF">GCM10009804_02940</name>
</gene>
<name>A0ABP4MSV4_9ACTN</name>
<organism evidence="1 2">
    <name type="scientific">Kribbella hippodromi</name>
    <dbReference type="NCBI Taxonomy" id="434347"/>
    <lineage>
        <taxon>Bacteria</taxon>
        <taxon>Bacillati</taxon>
        <taxon>Actinomycetota</taxon>
        <taxon>Actinomycetes</taxon>
        <taxon>Propionibacteriales</taxon>
        <taxon>Kribbellaceae</taxon>
        <taxon>Kribbella</taxon>
    </lineage>
</organism>
<proteinExistence type="predicted"/>
<keyword evidence="2" id="KW-1185">Reference proteome</keyword>
<sequence length="116" mass="12227">MGWVGGAAGLVRVGGRPAVGLVVGAWNVVVGAGVGETAPARTRRPDPGWDRGGGLAVWFGWLGWFGLVGRSGLVGWFGWAVGRLGGWELFGNGLFGKFVDLGWGMGQNNFRKQNRT</sequence>
<dbReference type="EMBL" id="BAAAPH010000001">
    <property type="protein sequence ID" value="GAA1549782.1"/>
    <property type="molecule type" value="Genomic_DNA"/>
</dbReference>
<evidence type="ECO:0000313" key="1">
    <source>
        <dbReference type="EMBL" id="GAA1549782.1"/>
    </source>
</evidence>
<reference evidence="2" key="1">
    <citation type="journal article" date="2019" name="Int. J. Syst. Evol. Microbiol.">
        <title>The Global Catalogue of Microorganisms (GCM) 10K type strain sequencing project: providing services to taxonomists for standard genome sequencing and annotation.</title>
        <authorList>
            <consortium name="The Broad Institute Genomics Platform"/>
            <consortium name="The Broad Institute Genome Sequencing Center for Infectious Disease"/>
            <person name="Wu L."/>
            <person name="Ma J."/>
        </authorList>
    </citation>
    <scope>NUCLEOTIDE SEQUENCE [LARGE SCALE GENOMIC DNA]</scope>
    <source>
        <strain evidence="2">JCM 15572</strain>
    </source>
</reference>
<evidence type="ECO:0000313" key="2">
    <source>
        <dbReference type="Proteomes" id="UP001501705"/>
    </source>
</evidence>
<dbReference type="Proteomes" id="UP001501705">
    <property type="component" value="Unassembled WGS sequence"/>
</dbReference>
<accession>A0ABP4MSV4</accession>
<comment type="caution">
    <text evidence="1">The sequence shown here is derived from an EMBL/GenBank/DDBJ whole genome shotgun (WGS) entry which is preliminary data.</text>
</comment>
<protein>
    <submittedName>
        <fullName evidence="1">Uncharacterized protein</fullName>
    </submittedName>
</protein>